<keyword evidence="1" id="KW-0472">Membrane</keyword>
<dbReference type="RefSeq" id="WP_168659399.1">
    <property type="nucleotide sequence ID" value="NZ_CP051180.1"/>
</dbReference>
<protein>
    <submittedName>
        <fullName evidence="2">Uncharacterized protein</fullName>
    </submittedName>
</protein>
<name>A0A6H1UBW5_9GAMM</name>
<sequence>MFTKLLITIAVIAAMFWLGKRKAKPVKEADPLPASPASVVLQKLAPVFAIVALMLATTWFGYNWWHNQQVMEVTVTSSLGEISIYHVKRADVNGRRLVTVDGFQIELSQLDRVEVVSLSN</sequence>
<feature type="transmembrane region" description="Helical" evidence="1">
    <location>
        <begin position="47"/>
        <end position="65"/>
    </location>
</feature>
<keyword evidence="1" id="KW-0812">Transmembrane</keyword>
<dbReference type="KEGG" id="fes:HER31_04075"/>
<keyword evidence="1" id="KW-1133">Transmembrane helix</keyword>
<proteinExistence type="predicted"/>
<evidence type="ECO:0000313" key="3">
    <source>
        <dbReference type="Proteomes" id="UP000501602"/>
    </source>
</evidence>
<organism evidence="2 3">
    <name type="scientific">Ferrimonas lipolytica</name>
    <dbReference type="NCBI Taxonomy" id="2724191"/>
    <lineage>
        <taxon>Bacteria</taxon>
        <taxon>Pseudomonadati</taxon>
        <taxon>Pseudomonadota</taxon>
        <taxon>Gammaproteobacteria</taxon>
        <taxon>Alteromonadales</taxon>
        <taxon>Ferrimonadaceae</taxon>
        <taxon>Ferrimonas</taxon>
    </lineage>
</organism>
<dbReference type="EMBL" id="CP051180">
    <property type="protein sequence ID" value="QIZ76139.1"/>
    <property type="molecule type" value="Genomic_DNA"/>
</dbReference>
<keyword evidence="3" id="KW-1185">Reference proteome</keyword>
<gene>
    <name evidence="2" type="ORF">HER31_04075</name>
</gene>
<evidence type="ECO:0000313" key="2">
    <source>
        <dbReference type="EMBL" id="QIZ76139.1"/>
    </source>
</evidence>
<reference evidence="2 3" key="1">
    <citation type="submission" date="2020-04" db="EMBL/GenBank/DDBJ databases">
        <title>Ferrimonas sp. S7 isolated from sea water.</title>
        <authorList>
            <person name="Bae S.S."/>
            <person name="Baek K."/>
        </authorList>
    </citation>
    <scope>NUCLEOTIDE SEQUENCE [LARGE SCALE GENOMIC DNA]</scope>
    <source>
        <strain evidence="2 3">S7</strain>
    </source>
</reference>
<accession>A0A6H1UBW5</accession>
<evidence type="ECO:0000256" key="1">
    <source>
        <dbReference type="SAM" id="Phobius"/>
    </source>
</evidence>
<dbReference type="Proteomes" id="UP000501602">
    <property type="component" value="Chromosome"/>
</dbReference>
<dbReference type="AlphaFoldDB" id="A0A6H1UBW5"/>